<feature type="compositionally biased region" description="Low complexity" evidence="1">
    <location>
        <begin position="68"/>
        <end position="81"/>
    </location>
</feature>
<keyword evidence="2" id="KW-0732">Signal</keyword>
<name>A0AAV2JVI9_KNICA</name>
<accession>A0AAV2JVI9</accession>
<evidence type="ECO:0000313" key="4">
    <source>
        <dbReference type="Proteomes" id="UP001497482"/>
    </source>
</evidence>
<protein>
    <recommendedName>
        <fullName evidence="5">Secreted protein</fullName>
    </recommendedName>
</protein>
<evidence type="ECO:0000256" key="1">
    <source>
        <dbReference type="SAM" id="MobiDB-lite"/>
    </source>
</evidence>
<proteinExistence type="predicted"/>
<dbReference type="AlphaFoldDB" id="A0AAV2JVI9"/>
<evidence type="ECO:0008006" key="5">
    <source>
        <dbReference type="Google" id="ProtNLM"/>
    </source>
</evidence>
<sequence>MMLSYIFAIFCLAPCIGPLTRESRPTHPRNLCEVQLRVAPRHPRYPTSQSPLYLQKLPAPHIPTRVSSCACSGPSPASLSPPGSPIRLHSDKSHSHPSSLYTPPHHP</sequence>
<feature type="chain" id="PRO_5043785687" description="Secreted protein" evidence="2">
    <location>
        <begin position="19"/>
        <end position="107"/>
    </location>
</feature>
<gene>
    <name evidence="3" type="ORF">KC01_LOCUS11091</name>
</gene>
<feature type="signal peptide" evidence="2">
    <location>
        <begin position="1"/>
        <end position="18"/>
    </location>
</feature>
<evidence type="ECO:0000313" key="3">
    <source>
        <dbReference type="EMBL" id="CAL1580208.1"/>
    </source>
</evidence>
<dbReference type="EMBL" id="OZ035836">
    <property type="protein sequence ID" value="CAL1580208.1"/>
    <property type="molecule type" value="Genomic_DNA"/>
</dbReference>
<reference evidence="3 4" key="1">
    <citation type="submission" date="2024-04" db="EMBL/GenBank/DDBJ databases">
        <authorList>
            <person name="Waldvogel A.-M."/>
            <person name="Schoenle A."/>
        </authorList>
    </citation>
    <scope>NUCLEOTIDE SEQUENCE [LARGE SCALE GENOMIC DNA]</scope>
</reference>
<feature type="region of interest" description="Disordered" evidence="1">
    <location>
        <begin position="68"/>
        <end position="107"/>
    </location>
</feature>
<keyword evidence="4" id="KW-1185">Reference proteome</keyword>
<dbReference type="Proteomes" id="UP001497482">
    <property type="component" value="Chromosome 14"/>
</dbReference>
<organism evidence="3 4">
    <name type="scientific">Knipowitschia caucasica</name>
    <name type="common">Caucasian dwarf goby</name>
    <name type="synonym">Pomatoschistus caucasicus</name>
    <dbReference type="NCBI Taxonomy" id="637954"/>
    <lineage>
        <taxon>Eukaryota</taxon>
        <taxon>Metazoa</taxon>
        <taxon>Chordata</taxon>
        <taxon>Craniata</taxon>
        <taxon>Vertebrata</taxon>
        <taxon>Euteleostomi</taxon>
        <taxon>Actinopterygii</taxon>
        <taxon>Neopterygii</taxon>
        <taxon>Teleostei</taxon>
        <taxon>Neoteleostei</taxon>
        <taxon>Acanthomorphata</taxon>
        <taxon>Gobiaria</taxon>
        <taxon>Gobiiformes</taxon>
        <taxon>Gobioidei</taxon>
        <taxon>Gobiidae</taxon>
        <taxon>Gobiinae</taxon>
        <taxon>Knipowitschia</taxon>
    </lineage>
</organism>
<evidence type="ECO:0000256" key="2">
    <source>
        <dbReference type="SAM" id="SignalP"/>
    </source>
</evidence>